<dbReference type="GO" id="GO:0005524">
    <property type="term" value="F:ATP binding"/>
    <property type="evidence" value="ECO:0007669"/>
    <property type="project" value="UniProtKB-KW"/>
</dbReference>
<dbReference type="FunFam" id="2.20.70.10:FF:000001">
    <property type="entry name" value="Membrane-associated guanylate kinase, WW and PDZ domain-containing protein 1"/>
    <property type="match status" value="1"/>
</dbReference>
<dbReference type="InterPro" id="IPR027417">
    <property type="entry name" value="P-loop_NTPase"/>
</dbReference>
<feature type="domain" description="PDZ" evidence="16">
    <location>
        <begin position="65"/>
        <end position="103"/>
    </location>
</feature>
<dbReference type="SMART" id="SM00456">
    <property type="entry name" value="WW"/>
    <property type="match status" value="2"/>
</dbReference>
<dbReference type="GO" id="GO:0007165">
    <property type="term" value="P:signal transduction"/>
    <property type="evidence" value="ECO:0007669"/>
    <property type="project" value="TreeGrafter"/>
</dbReference>
<dbReference type="FunFam" id="3.30.63.10:FF:000003">
    <property type="entry name" value="Membrane-associated guanylate kinase, WW and PDZ domain-containing protein 3 isoform 1"/>
    <property type="match status" value="1"/>
</dbReference>
<dbReference type="FunFam" id="2.30.42.10:FF:000131">
    <property type="entry name" value="membrane-associated guanylate kinase, WW and PDZ domain-containing protein 3 isoform X1"/>
    <property type="match status" value="1"/>
</dbReference>
<dbReference type="InterPro" id="IPR036034">
    <property type="entry name" value="PDZ_sf"/>
</dbReference>
<dbReference type="CDD" id="cd06734">
    <property type="entry name" value="PDZ4_MAGI-1_3-like"/>
    <property type="match status" value="1"/>
</dbReference>
<dbReference type="Pfam" id="PF00397">
    <property type="entry name" value="WW"/>
    <property type="match status" value="2"/>
</dbReference>
<feature type="compositionally biased region" description="Polar residues" evidence="13">
    <location>
        <begin position="885"/>
        <end position="894"/>
    </location>
</feature>
<feature type="domain" description="WW" evidence="14">
    <location>
        <begin position="333"/>
        <end position="366"/>
    </location>
</feature>
<gene>
    <name evidence="17" type="primary">LOC118309671</name>
</gene>
<dbReference type="InterPro" id="IPR001202">
    <property type="entry name" value="WW_dom"/>
</dbReference>
<dbReference type="FunFam" id="2.30.42.10:FF:000005">
    <property type="entry name" value="Membrane associated guanylate kinase, WW and PDZ domain containing 1"/>
    <property type="match status" value="1"/>
</dbReference>
<dbReference type="PANTHER" id="PTHR10316:SF65">
    <property type="entry name" value="MEMBRANE-ASSOCIATED GUANYLATE KINASE, WW AND PDZ DOMAIN-CONTAINING PROTEIN 3 ISOFORM X1"/>
    <property type="match status" value="1"/>
</dbReference>
<dbReference type="Proteomes" id="UP000694558">
    <property type="component" value="Chromosome 6"/>
</dbReference>
<dbReference type="SUPFAM" id="SSF52540">
    <property type="entry name" value="P-loop containing nucleoside triphosphate hydrolases"/>
    <property type="match status" value="1"/>
</dbReference>
<protein>
    <recommendedName>
        <fullName evidence="4">Membrane-associated guanylate kinase, WW and PDZ domain-containing protein 3</fullName>
    </recommendedName>
    <alternativeName>
        <fullName evidence="12">Membrane-associated guanylate kinase inverted 3</fullName>
    </alternativeName>
</protein>
<evidence type="ECO:0000313" key="17">
    <source>
        <dbReference type="Ensembl" id="ENSSMAP00000063187.1"/>
    </source>
</evidence>
<feature type="domain" description="WW" evidence="14">
    <location>
        <begin position="287"/>
        <end position="320"/>
    </location>
</feature>
<organism evidence="17 18">
    <name type="scientific">Scophthalmus maximus</name>
    <name type="common">Turbot</name>
    <name type="synonym">Psetta maxima</name>
    <dbReference type="NCBI Taxonomy" id="52904"/>
    <lineage>
        <taxon>Eukaryota</taxon>
        <taxon>Metazoa</taxon>
        <taxon>Chordata</taxon>
        <taxon>Craniata</taxon>
        <taxon>Vertebrata</taxon>
        <taxon>Euteleostomi</taxon>
        <taxon>Actinopterygii</taxon>
        <taxon>Neopterygii</taxon>
        <taxon>Teleostei</taxon>
        <taxon>Neoteleostei</taxon>
        <taxon>Acanthomorphata</taxon>
        <taxon>Carangaria</taxon>
        <taxon>Pleuronectiformes</taxon>
        <taxon>Pleuronectoidei</taxon>
        <taxon>Scophthalmidae</taxon>
        <taxon>Scophthalmus</taxon>
    </lineage>
</organism>
<evidence type="ECO:0000256" key="5">
    <source>
        <dbReference type="ARBA" id="ARBA00022427"/>
    </source>
</evidence>
<evidence type="ECO:0000259" key="14">
    <source>
        <dbReference type="PROSITE" id="PS50020"/>
    </source>
</evidence>
<evidence type="ECO:0000256" key="6">
    <source>
        <dbReference type="ARBA" id="ARBA00022475"/>
    </source>
</evidence>
<feature type="domain" description="Guanylate kinase-like" evidence="15">
    <location>
        <begin position="111"/>
        <end position="187"/>
    </location>
</feature>
<evidence type="ECO:0000256" key="2">
    <source>
        <dbReference type="ARBA" id="ARBA00004435"/>
    </source>
</evidence>
<sequence>MSRTLKKKKHWSGKVVECAVSWGNLGDFGSVVEVLGGAELGQFPHLGQMKLDVLVCHVGKLPYYGDVLLEVNGTPVSGLTNRDTLAVIRHFREPVRLKTVKPGKVLNSDLRHYLSLQFQKGSLDHKLQQIIRDNLYLRTIPCTTRLPRDGEVPGVDYNFISVGDFRILEESGLLLESGTYDGNYYGTPKPPAEPNLVQPDLVDQVLFDEDYVGDVPRKRTTSVSNMDRKDSAVPEEEDDDDRPPLVNGLPELKERADWRKAVPSYTQSSSSMDFRTWSSLPRDDSLEPLPLNWEMAYTETGMVYFIDHNTKTTTWLDPRLAKKAKPPEKCEDGELPYGWEEIDDPQYGTYYVDHINQKTQFENPVLEAKKKLSQETAAIQQAAAAPSQGAFGFTADPNQLNGELYHTALKKSAQGFGFTIIGGDRTDEFLQVKNVLGDGPAAHDNKMASGDVIVEINGMCVLGKTHPEVVQMFQSIPINQYVDMVLCRGYPLPPDALHGEMASAMLQPELVSVPLVKGPGGFGFAIADCPLGQKVKMILDAQWCRGLQKGDVIKDINRQNVQTLSHAQVVDILKDLPVGSEVNVLVLRGGQTSPVKSLKPVSKTSYFPSIDMTASTETLDGIADSAPQALPYHSNTSTLRSADSPKRDATEMYLKSKALLEKPYTKDIDVFLKRDIETGFGFRVLGGEGPQQPVYIGAIVASGAAEKDGRLRAGDELIGIDGVMVKGRSHKQVLDLMTNAARNGQVMLTVRRKVIYRGGGPRLMAPVLVNGSPKLPRLPMPSALDHESFDITLHRKDTEGFGFVILTSKSKPPLGVIPHKIGRIIEGSPTDRCGLLHVGDRISAVNGRSIIELSHNDIVLLIKEAGNVVTLTVVPEDEYKGPPSGASSAKQSPALQHRAMGQRSALQDDRYNLDLEERRDGVSWSDHNTLPLSEQGTLCVTGPNQGCLTVELERGPRGFGFSLRGGTEYNMGLYILRLAEDGAAQLDGRIHVGDEIVEINGEPARGISHTRAIELIQAGGSKVALLLRPGAGLAQDGSNSVEESGEWADKEAERLSPASPEHVKFYKRTRPAKDSSELSSPKKTLETFQAKEHHPSPRKTQSQAQKETLSRSRMPATRAETEYASPRRSPQAGPPAAATPRGAERQRGPRAASKDTSGQESLSHEKKNGKGASLEIRRHAHGGEVEGRGERIRHGHEQDGFKRRVARESQHPRASPHAARDGQTGPGEDSGKRDANGKGKPPEDRGRGREATNGKREPLLSFKEARARKVSVASPAGAKGRQEAFPRGRESGSKDAAVASVSCVPGTPQTPEGPLSPGPWKVPSSAKILSQAEVLRDPLR</sequence>
<dbReference type="SMART" id="SM00228">
    <property type="entry name" value="PDZ"/>
    <property type="match status" value="6"/>
</dbReference>
<dbReference type="CDD" id="cd06732">
    <property type="entry name" value="PDZ2_MAGI-1_3-like"/>
    <property type="match status" value="1"/>
</dbReference>
<keyword evidence="8" id="KW-0547">Nucleotide-binding</keyword>
<comment type="similarity">
    <text evidence="3">Belongs to the MAGUK family.</text>
</comment>
<dbReference type="InterPro" id="IPR008145">
    <property type="entry name" value="GK/Ca_channel_bsu"/>
</dbReference>
<dbReference type="CDD" id="cd06735">
    <property type="entry name" value="PDZ5_MAGI-1_3-like"/>
    <property type="match status" value="1"/>
</dbReference>
<feature type="domain" description="PDZ" evidence="16">
    <location>
        <begin position="949"/>
        <end position="1031"/>
    </location>
</feature>
<feature type="region of interest" description="Disordered" evidence="13">
    <location>
        <begin position="1032"/>
        <end position="1325"/>
    </location>
</feature>
<dbReference type="PANTHER" id="PTHR10316">
    <property type="entry name" value="MEMBRANE ASSOCIATED GUANYLATE KINASE-RELATED"/>
    <property type="match status" value="1"/>
</dbReference>
<dbReference type="CDD" id="cd00201">
    <property type="entry name" value="WW"/>
    <property type="match status" value="2"/>
</dbReference>
<feature type="compositionally biased region" description="Basic and acidic residues" evidence="13">
    <location>
        <begin position="1083"/>
        <end position="1095"/>
    </location>
</feature>
<feature type="domain" description="PDZ" evidence="16">
    <location>
        <begin position="406"/>
        <end position="475"/>
    </location>
</feature>
<dbReference type="FunFam" id="2.30.42.10:FF:000012">
    <property type="entry name" value="Membrane associated guanylate kinase, WW and PDZ domain containing 1"/>
    <property type="match status" value="1"/>
</dbReference>
<evidence type="ECO:0000256" key="8">
    <source>
        <dbReference type="ARBA" id="ARBA00022741"/>
    </source>
</evidence>
<reference evidence="17" key="2">
    <citation type="submission" date="2025-08" db="UniProtKB">
        <authorList>
            <consortium name="Ensembl"/>
        </authorList>
    </citation>
    <scope>IDENTIFICATION</scope>
</reference>
<feature type="compositionally biased region" description="Basic and acidic residues" evidence="13">
    <location>
        <begin position="1175"/>
        <end position="1211"/>
    </location>
</feature>
<feature type="domain" description="PDZ" evidence="16">
    <location>
        <begin position="512"/>
        <end position="575"/>
    </location>
</feature>
<evidence type="ECO:0000259" key="16">
    <source>
        <dbReference type="PROSITE" id="PS50106"/>
    </source>
</evidence>
<feature type="domain" description="PDZ" evidence="16">
    <location>
        <begin position="669"/>
        <end position="752"/>
    </location>
</feature>
<dbReference type="SUPFAM" id="SSF50156">
    <property type="entry name" value="PDZ domain-like"/>
    <property type="match status" value="6"/>
</dbReference>
<dbReference type="PROSITE" id="PS01159">
    <property type="entry name" value="WW_DOMAIN_1"/>
    <property type="match status" value="2"/>
</dbReference>
<dbReference type="CDD" id="cd06733">
    <property type="entry name" value="PDZ3_MAGI-1_3-like"/>
    <property type="match status" value="1"/>
</dbReference>
<dbReference type="GO" id="GO:0005737">
    <property type="term" value="C:cytoplasm"/>
    <property type="evidence" value="ECO:0007669"/>
    <property type="project" value="TreeGrafter"/>
</dbReference>
<dbReference type="Gene3D" id="2.30.42.10">
    <property type="match status" value="6"/>
</dbReference>
<dbReference type="PROSITE" id="PS50106">
    <property type="entry name" value="PDZ"/>
    <property type="match status" value="6"/>
</dbReference>
<comment type="subcellular location">
    <subcellularLocation>
        <location evidence="2">Cell junction</location>
        <location evidence="2">Tight junction</location>
    </subcellularLocation>
    <subcellularLocation>
        <location evidence="1">Cell membrane</location>
        <topology evidence="1">Peripheral membrane protein</topology>
    </subcellularLocation>
</comment>
<keyword evidence="10" id="KW-0965">Cell junction</keyword>
<feature type="domain" description="PDZ" evidence="16">
    <location>
        <begin position="790"/>
        <end position="877"/>
    </location>
</feature>
<dbReference type="Ensembl" id="ENSSMAT00000055874.1">
    <property type="protein sequence ID" value="ENSSMAP00000063187.1"/>
    <property type="gene ID" value="ENSSMAG00000007350.2"/>
</dbReference>
<dbReference type="InterPro" id="IPR036020">
    <property type="entry name" value="WW_dom_sf"/>
</dbReference>
<feature type="compositionally biased region" description="Basic and acidic residues" evidence="13">
    <location>
        <begin position="1229"/>
        <end position="1267"/>
    </location>
</feature>
<dbReference type="Pfam" id="PF00595">
    <property type="entry name" value="PDZ"/>
    <property type="match status" value="4"/>
</dbReference>
<evidence type="ECO:0000256" key="1">
    <source>
        <dbReference type="ARBA" id="ARBA00004202"/>
    </source>
</evidence>
<feature type="region of interest" description="Disordered" evidence="13">
    <location>
        <begin position="218"/>
        <end position="245"/>
    </location>
</feature>
<dbReference type="GeneTree" id="ENSGT00940000156496"/>
<accession>A0A8D3DUH8</accession>
<keyword evidence="6" id="KW-1003">Cell membrane</keyword>
<dbReference type="Gene3D" id="3.30.63.10">
    <property type="entry name" value="Guanylate Kinase phosphate binding domain"/>
    <property type="match status" value="1"/>
</dbReference>
<dbReference type="FunFam" id="2.30.42.10:FF:000006">
    <property type="entry name" value="Membrane associated guanylate kinase, WW and PDZ domain containing 1"/>
    <property type="match status" value="1"/>
</dbReference>
<dbReference type="InterPro" id="IPR020590">
    <property type="entry name" value="Guanylate_kinase_CS"/>
</dbReference>
<keyword evidence="9" id="KW-0067">ATP-binding</keyword>
<dbReference type="GO" id="GO:0005923">
    <property type="term" value="C:bicellular tight junction"/>
    <property type="evidence" value="ECO:0007669"/>
    <property type="project" value="UniProtKB-SubCell"/>
</dbReference>
<dbReference type="PROSITE" id="PS00856">
    <property type="entry name" value="GUANYLATE_KINASE_1"/>
    <property type="match status" value="1"/>
</dbReference>
<evidence type="ECO:0000256" key="9">
    <source>
        <dbReference type="ARBA" id="ARBA00022840"/>
    </source>
</evidence>
<proteinExistence type="inferred from homology"/>
<reference evidence="17" key="1">
    <citation type="submission" date="2023-05" db="EMBL/GenBank/DDBJ databases">
        <title>High-quality long-read genome of Scophthalmus maximus.</title>
        <authorList>
            <person name="Lien S."/>
            <person name="Martinez P."/>
        </authorList>
    </citation>
    <scope>NUCLEOTIDE SEQUENCE [LARGE SCALE GENOMIC DNA]</scope>
</reference>
<dbReference type="CDD" id="cd06730">
    <property type="entry name" value="PDZ0_MAGI-1_3-like"/>
    <property type="match status" value="1"/>
</dbReference>
<evidence type="ECO:0000256" key="3">
    <source>
        <dbReference type="ARBA" id="ARBA00007014"/>
    </source>
</evidence>
<evidence type="ECO:0000256" key="12">
    <source>
        <dbReference type="ARBA" id="ARBA00033438"/>
    </source>
</evidence>
<keyword evidence="5" id="KW-0796">Tight junction</keyword>
<dbReference type="CDD" id="cd06731">
    <property type="entry name" value="PDZ1_MAGI-1_3-like"/>
    <property type="match status" value="1"/>
</dbReference>
<name>A0A8D3DUH8_SCOMX</name>
<dbReference type="Pfam" id="PF00625">
    <property type="entry name" value="Guanylate_kin"/>
    <property type="match status" value="1"/>
</dbReference>
<keyword evidence="11" id="KW-0472">Membrane</keyword>
<dbReference type="PROSITE" id="PS50020">
    <property type="entry name" value="WW_DOMAIN_2"/>
    <property type="match status" value="2"/>
</dbReference>
<dbReference type="SUPFAM" id="SSF51045">
    <property type="entry name" value="WW domain"/>
    <property type="match status" value="2"/>
</dbReference>
<evidence type="ECO:0000256" key="13">
    <source>
        <dbReference type="SAM" id="MobiDB-lite"/>
    </source>
</evidence>
<evidence type="ECO:0000259" key="15">
    <source>
        <dbReference type="PROSITE" id="PS50052"/>
    </source>
</evidence>
<evidence type="ECO:0000313" key="18">
    <source>
        <dbReference type="Proteomes" id="UP000694558"/>
    </source>
</evidence>
<feature type="compositionally biased region" description="Low complexity" evidence="13">
    <location>
        <begin position="1130"/>
        <end position="1141"/>
    </location>
</feature>
<dbReference type="PROSITE" id="PS50052">
    <property type="entry name" value="GUANYLATE_KINASE_2"/>
    <property type="match status" value="1"/>
</dbReference>
<feature type="region of interest" description="Disordered" evidence="13">
    <location>
        <begin position="879"/>
        <end position="903"/>
    </location>
</feature>
<dbReference type="SMART" id="SM00072">
    <property type="entry name" value="GuKc"/>
    <property type="match status" value="1"/>
</dbReference>
<dbReference type="GO" id="GO:0005886">
    <property type="term" value="C:plasma membrane"/>
    <property type="evidence" value="ECO:0007669"/>
    <property type="project" value="UniProtKB-SubCell"/>
</dbReference>
<evidence type="ECO:0000256" key="7">
    <source>
        <dbReference type="ARBA" id="ARBA00022737"/>
    </source>
</evidence>
<evidence type="ECO:0000256" key="4">
    <source>
        <dbReference type="ARBA" id="ARBA00016171"/>
    </source>
</evidence>
<dbReference type="InterPro" id="IPR001478">
    <property type="entry name" value="PDZ"/>
</dbReference>
<feature type="compositionally biased region" description="Basic and acidic residues" evidence="13">
    <location>
        <begin position="1280"/>
        <end position="1293"/>
    </location>
</feature>
<keyword evidence="7" id="KW-0677">Repeat</keyword>
<dbReference type="FunFam" id="2.20.70.10:FF:000002">
    <property type="entry name" value="Membrane-associated guanylate kinase, WW and PDZ domain-containing protein 3 isoform 1"/>
    <property type="match status" value="1"/>
</dbReference>
<dbReference type="Gene3D" id="2.20.70.10">
    <property type="match status" value="2"/>
</dbReference>
<evidence type="ECO:0000256" key="11">
    <source>
        <dbReference type="ARBA" id="ARBA00023136"/>
    </source>
</evidence>
<dbReference type="InterPro" id="IPR008144">
    <property type="entry name" value="Guanylate_kin-like_dom"/>
</dbReference>
<feature type="compositionally biased region" description="Polar residues" evidence="13">
    <location>
        <begin position="1098"/>
        <end position="1107"/>
    </location>
</feature>
<evidence type="ECO:0000256" key="10">
    <source>
        <dbReference type="ARBA" id="ARBA00022949"/>
    </source>
</evidence>